<dbReference type="GO" id="GO:0006633">
    <property type="term" value="P:fatty acid biosynthetic process"/>
    <property type="evidence" value="ECO:0007669"/>
    <property type="project" value="TreeGrafter"/>
</dbReference>
<dbReference type="CDD" id="cd05930">
    <property type="entry name" value="A_NRPS"/>
    <property type="match status" value="1"/>
</dbReference>
<dbReference type="Gene3D" id="3.40.366.10">
    <property type="entry name" value="Malonyl-Coenzyme A Acyl Carrier Protein, domain 2"/>
    <property type="match status" value="1"/>
</dbReference>
<dbReference type="Gene3D" id="3.30.559.10">
    <property type="entry name" value="Chloramphenicol acetyltransferase-like domain"/>
    <property type="match status" value="1"/>
</dbReference>
<dbReference type="Pfam" id="PF00109">
    <property type="entry name" value="ketoacyl-synt"/>
    <property type="match status" value="1"/>
</dbReference>
<dbReference type="InterPro" id="IPR020615">
    <property type="entry name" value="Thiolase_acyl_enz_int_AS"/>
</dbReference>
<dbReference type="InterPro" id="IPR023213">
    <property type="entry name" value="CAT-like_dom_sf"/>
</dbReference>
<dbReference type="Pfam" id="PF00698">
    <property type="entry name" value="Acyl_transf_1"/>
    <property type="match status" value="1"/>
</dbReference>
<dbReference type="Pfam" id="PF02801">
    <property type="entry name" value="Ketoacyl-synt_C"/>
    <property type="match status" value="1"/>
</dbReference>
<dbReference type="Pfam" id="PF00668">
    <property type="entry name" value="Condensation"/>
    <property type="match status" value="1"/>
</dbReference>
<dbReference type="FunFam" id="3.40.50.980:FF:000001">
    <property type="entry name" value="Non-ribosomal peptide synthetase"/>
    <property type="match status" value="1"/>
</dbReference>
<dbReference type="GO" id="GO:0044550">
    <property type="term" value="P:secondary metabolite biosynthetic process"/>
    <property type="evidence" value="ECO:0007669"/>
    <property type="project" value="UniProtKB-ARBA"/>
</dbReference>
<dbReference type="Gene3D" id="3.40.50.1820">
    <property type="entry name" value="alpha/beta hydrolase"/>
    <property type="match status" value="1"/>
</dbReference>
<dbReference type="InterPro" id="IPR014031">
    <property type="entry name" value="Ketoacyl_synth_C"/>
</dbReference>
<accession>A0A397UXG1</accession>
<dbReference type="OrthoDB" id="329835at2759"/>
<dbReference type="SUPFAM" id="SSF55048">
    <property type="entry name" value="Probable ACP-binding domain of malonyl-CoA ACP transacylase"/>
    <property type="match status" value="1"/>
</dbReference>
<evidence type="ECO:0000259" key="6">
    <source>
        <dbReference type="PROSITE" id="PS50075"/>
    </source>
</evidence>
<feature type="domain" description="Carrier" evidence="6">
    <location>
        <begin position="2052"/>
        <end position="2128"/>
    </location>
</feature>
<dbReference type="Gene3D" id="3.40.47.10">
    <property type="match status" value="1"/>
</dbReference>
<dbReference type="Gene3D" id="3.30.70.3290">
    <property type="match status" value="1"/>
</dbReference>
<dbReference type="Gene3D" id="1.10.1200.10">
    <property type="entry name" value="ACP-like"/>
    <property type="match status" value="2"/>
</dbReference>
<dbReference type="PROSITE" id="PS00455">
    <property type="entry name" value="AMP_BINDING"/>
    <property type="match status" value="1"/>
</dbReference>
<evidence type="ECO:0000256" key="1">
    <source>
        <dbReference type="ARBA" id="ARBA00022450"/>
    </source>
</evidence>
<dbReference type="InterPro" id="IPR016036">
    <property type="entry name" value="Malonyl_transacylase_ACP-bd"/>
</dbReference>
<dbReference type="InterPro" id="IPR016039">
    <property type="entry name" value="Thiolase-like"/>
</dbReference>
<evidence type="ECO:0000259" key="7">
    <source>
        <dbReference type="PROSITE" id="PS52004"/>
    </source>
</evidence>
<dbReference type="InterPro" id="IPR029058">
    <property type="entry name" value="AB_hydrolase_fold"/>
</dbReference>
<keyword evidence="1" id="KW-0596">Phosphopantetheine</keyword>
<dbReference type="InterPro" id="IPR014043">
    <property type="entry name" value="Acyl_transferase_dom"/>
</dbReference>
<dbReference type="InterPro" id="IPR045851">
    <property type="entry name" value="AMP-bd_C_sf"/>
</dbReference>
<comment type="similarity">
    <text evidence="4">In the C-terminal section; belongs to the NRP synthetase family.</text>
</comment>
<dbReference type="Pfam" id="PF16197">
    <property type="entry name" value="KAsynt_C_assoc"/>
    <property type="match status" value="1"/>
</dbReference>
<dbReference type="InterPro" id="IPR032821">
    <property type="entry name" value="PKS_assoc"/>
</dbReference>
<evidence type="ECO:0000313" key="9">
    <source>
        <dbReference type="Proteomes" id="UP000266673"/>
    </source>
</evidence>
<dbReference type="SUPFAM" id="SSF52151">
    <property type="entry name" value="FabD/lysophospholipase-like"/>
    <property type="match status" value="1"/>
</dbReference>
<comment type="caution">
    <text evidence="8">The sequence shown here is derived from an EMBL/GenBank/DDBJ whole genome shotgun (WGS) entry which is preliminary data.</text>
</comment>
<dbReference type="PROSITE" id="PS52004">
    <property type="entry name" value="KS3_2"/>
    <property type="match status" value="1"/>
</dbReference>
<dbReference type="InterPro" id="IPR014030">
    <property type="entry name" value="Ketoacyl_synth_N"/>
</dbReference>
<dbReference type="InterPro" id="IPR042099">
    <property type="entry name" value="ANL_N_sf"/>
</dbReference>
<dbReference type="InterPro" id="IPR016035">
    <property type="entry name" value="Acyl_Trfase/lysoPLipase"/>
</dbReference>
<dbReference type="Gene3D" id="3.40.50.12780">
    <property type="entry name" value="N-terminal domain of ligase-like"/>
    <property type="match status" value="1"/>
</dbReference>
<dbReference type="InterPro" id="IPR036736">
    <property type="entry name" value="ACP-like_sf"/>
</dbReference>
<dbReference type="InterPro" id="IPR001242">
    <property type="entry name" value="Condensation_dom"/>
</dbReference>
<dbReference type="Pfam" id="PF00975">
    <property type="entry name" value="Thioesterase"/>
    <property type="match status" value="1"/>
</dbReference>
<dbReference type="PANTHER" id="PTHR43775:SF51">
    <property type="entry name" value="INACTIVE PHENOLPHTHIOCEROL SYNTHESIS POLYKETIDE SYNTHASE TYPE I PKS1-RELATED"/>
    <property type="match status" value="1"/>
</dbReference>
<dbReference type="EMBL" id="QKWP01000867">
    <property type="protein sequence ID" value="RIB14068.1"/>
    <property type="molecule type" value="Genomic_DNA"/>
</dbReference>
<evidence type="ECO:0000256" key="3">
    <source>
        <dbReference type="ARBA" id="ARBA00022679"/>
    </source>
</evidence>
<evidence type="ECO:0000313" key="8">
    <source>
        <dbReference type="EMBL" id="RIB14068.1"/>
    </source>
</evidence>
<dbReference type="PROSITE" id="PS00098">
    <property type="entry name" value="THIOLASE_1"/>
    <property type="match status" value="1"/>
</dbReference>
<name>A0A397UXG1_9GLOM</name>
<dbReference type="InterPro" id="IPR009081">
    <property type="entry name" value="PP-bd_ACP"/>
</dbReference>
<dbReference type="Pfam" id="PF00550">
    <property type="entry name" value="PP-binding"/>
    <property type="match status" value="2"/>
</dbReference>
<sequence length="2404" mass="268554">MSQQNYIRRSVSKFQENLWAEYRAHPKSHNYNVISFIKVKNTNAIREITAAANILTARHGLLRSTFHDTDDNGKSTIPYRKEFPADHERIAVQVMEISVTEREKIMKKPFKLEKSYPIRFYLFMDPDGKSDNKICIISHFIAIDGAGNFNLIHEFQTLMAGKSLPTSKLTFDDYVMRHDDWLNSNIKTNVNINDVVNNNNVNNNNELSQFWFNQINSTKSIKWPTRRATTGTYCALAPQPDACSYEVFHKNGKDLKSLAKGFGVTWYKAMFSAVWITMASFIDMKYVNLWIPFTGRSMQIDDDKNALSKLIGHCVNNMPVHLNIDTSNQINLNSFIQKVSNLLTDAKNNELFPLINLSKYSQQTLKRQLFQQILVASTPKMPNGSRMRIFKSEIELIFDFVQHTDDSIKLIIDYNPSIFDIADIKQISLQFLDVLKMMKGFIKGFNHDLSFKIPKILLNNGSNLNLEDIFIPKFSTIHDLFQLQAKEFPDQLALNMTELNLSMTYRELNNKSNQIARYLIKIGVTKETFVIIHMNQDMFIIPWLLGVLKAGGAYVPVDKEYPSARKEFILRDSNAMFLITDDDDDSWYSNYPGQLIHINKLNLSNHSIANLKPTCDSGNLCYMIYTSGTTGKPKGVLIEHQSVTTLLTDPRYDHFNRQGGGVRILQAFSFAFDASLMSWAIGLVRGATICFVKNPKLLIGNYLTDMIKLNEIEAIAVVPSALSTISPDDCGSTLKWVEVGGEVVSSNLIKTWKSKVQVFFNCYGPTEASIVTTNYDIVAENNPVSFGSLIGTPRQHAEIYICDPITQELIDDGEGELCIGGICLARGYLNRDDLTKERFIYHPQLEKRIYRTGDRGRILEDGRVVFLGRIDRQTKLRGFRIELPEVETIMSSTCPEISLVSVQVNEARQTLVAFITPKNLDRDAVTAKLYKVMPKHQVPIIIPVDELPRTHNGKIDHSEVKKMMPSLLNSENSKLNSSDNSKLISSENSKLNSSENSKLNSSENSKLNSENLKSNLKPQPPQPQKKSTASGVLKNWSAIVAHLQILWQELIGLKTKPDIDTTFFDLGGHSLLLVQLHKKIQQIPSAPQIDLMDLIQNPTIRAMANLLTPVETSNSEIIQDNINEIINNNQNNDDDEIAVIAMTGFFPGAKSVDELWDLILTGKHGIHTFTDEELDDLHVPTNMRNDPSYVRRLGVLANIDKFDAPYFNITTKEAMAMCPQQRLLLELSVQALDEAGIDPEKEKGRIGVFAGVVDSTYNNTSMDYAKLDPAIRHRNILGVSIGSVATRVSYHLNLTGPSYSVNSTCSSSSTALKTALNSIKCGDCDVAIVAGACILLPQTGYLYQPGFIYSNDGMCRAFDHLSDGTVTGNSVTALVLKKMSSAIRDRNPISAILKSVAFNNDGSNKLSFMSPSVDGQCDAIKKAIQMAKISPTDICVIEAHGTATRIGDQMEIKGLTKAFNELTPSTQRKTQYCAVSSVKTNIGHCNIASGITGVIKAVKSLENRVIAPMAHGLFEKPNPLIDFASTPFYVATELQKYDDSKPMYIGVSCFGVGGTNGHCILAEYNQEKFSQDDIAFKNSKVILPFSGKNSDALNRVKESYIKYFENFENGKFTLQGLHDTARTLQLGRTEHGFRGIVVASSISEAISQLKLAKAPVRAKATRCNVFVAPGQGSHSISTHRHLYKSSPLYQKRFKDCLKILQIYDPSVPDLSLYLTTNSHDSIYDPLLVFISSYILAEIIQSSLKLPISGAVGHSLGQYVAATIAGIFSLELALAIVLERTKVMHKMEKGLMLAANLTREEALKYVSKGKISLAASNEPEQQVFSGRPKDIEELANMLKEQNYKCKALNASYGFHSHLADSILDEFESKISPLLEEAALNKDTITGVPFISNATGQWADINEVYTAKFWSVHLRETVLFEAGISTICSSFVNPAFIEIGIGAVTSRLIQRMTNNKEIAIKGFDSEQTSIEEMIGNCWANGVEINWIKFYESVAPAMINTQLVKLPSYPFKRKSYWIDQFKQSNHRFMVQNNYQDPNEADQDDDDEIDENAIDKKDLTIEDRVVLCFKKVLDQEEVYPDNSFYELGGDSLLGLSLLAALKKEFGIHLATPSIIVTYPTPNTMAKFIQENTNNESSQPTLVTLNPGDKEFKNSIYVIHPIGGSCAIYKDMASSFGKMPVYGFEYPGIGSSNMKYLSVQELAQVYLKELLKANPNGPYNLLGSSFGGVVAYEMACELIKQGKSVTSLTLVDSPNSKFMPKSLTNAAEILDYMFSETYELDGLLGLDDEKALKLVVAKASKSSSKGSSISSDMLKTFVDVAKLNLRALKEYELPTPKKPMNALFFKAMIKREEYDATFPENAWKEALVGCGGRFECIELEGTHNGLNRSPICEKISHLVRQRLFSRRVF</sequence>
<gene>
    <name evidence="8" type="ORF">C2G38_2096885</name>
</gene>
<dbReference type="PANTHER" id="PTHR43775">
    <property type="entry name" value="FATTY ACID SYNTHASE"/>
    <property type="match status" value="1"/>
</dbReference>
<dbReference type="InterPro" id="IPR010071">
    <property type="entry name" value="AA_adenyl_dom"/>
</dbReference>
<dbReference type="Gene3D" id="3.30.559.30">
    <property type="entry name" value="Nonribosomal peptide synthetase, condensation domain"/>
    <property type="match status" value="1"/>
</dbReference>
<organism evidence="8 9">
    <name type="scientific">Gigaspora rosea</name>
    <dbReference type="NCBI Taxonomy" id="44941"/>
    <lineage>
        <taxon>Eukaryota</taxon>
        <taxon>Fungi</taxon>
        <taxon>Fungi incertae sedis</taxon>
        <taxon>Mucoromycota</taxon>
        <taxon>Glomeromycotina</taxon>
        <taxon>Glomeromycetes</taxon>
        <taxon>Diversisporales</taxon>
        <taxon>Gigasporaceae</taxon>
        <taxon>Gigaspora</taxon>
    </lineage>
</organism>
<dbReference type="Gene3D" id="3.30.300.30">
    <property type="match status" value="1"/>
</dbReference>
<evidence type="ECO:0000256" key="5">
    <source>
        <dbReference type="SAM" id="MobiDB-lite"/>
    </source>
</evidence>
<dbReference type="PROSITE" id="PS50075">
    <property type="entry name" value="CARRIER"/>
    <property type="match status" value="2"/>
</dbReference>
<reference evidence="8 9" key="1">
    <citation type="submission" date="2018-06" db="EMBL/GenBank/DDBJ databases">
        <title>Comparative genomics reveals the genomic features of Rhizophagus irregularis, R. cerebriforme, R. diaphanum and Gigaspora rosea, and their symbiotic lifestyle signature.</title>
        <authorList>
            <person name="Morin E."/>
            <person name="San Clemente H."/>
            <person name="Chen E.C.H."/>
            <person name="De La Providencia I."/>
            <person name="Hainaut M."/>
            <person name="Kuo A."/>
            <person name="Kohler A."/>
            <person name="Murat C."/>
            <person name="Tang N."/>
            <person name="Roy S."/>
            <person name="Loubradou J."/>
            <person name="Henrissat B."/>
            <person name="Grigoriev I.V."/>
            <person name="Corradi N."/>
            <person name="Roux C."/>
            <person name="Martin F.M."/>
        </authorList>
    </citation>
    <scope>NUCLEOTIDE SEQUENCE [LARGE SCALE GENOMIC DNA]</scope>
    <source>
        <strain evidence="8 9">DAOM 194757</strain>
    </source>
</reference>
<keyword evidence="9" id="KW-1185">Reference proteome</keyword>
<dbReference type="SMART" id="SM00827">
    <property type="entry name" value="PKS_AT"/>
    <property type="match status" value="1"/>
</dbReference>
<dbReference type="GO" id="GO:0031177">
    <property type="term" value="F:phosphopantetheine binding"/>
    <property type="evidence" value="ECO:0007669"/>
    <property type="project" value="InterPro"/>
</dbReference>
<dbReference type="CDD" id="cd00833">
    <property type="entry name" value="PKS"/>
    <property type="match status" value="1"/>
</dbReference>
<dbReference type="Pfam" id="PF00501">
    <property type="entry name" value="AMP-binding"/>
    <property type="match status" value="1"/>
</dbReference>
<feature type="domain" description="Ketosynthase family 3 (KS3)" evidence="7">
    <location>
        <begin position="1134"/>
        <end position="1563"/>
    </location>
</feature>
<dbReference type="SMART" id="SM00825">
    <property type="entry name" value="PKS_KS"/>
    <property type="match status" value="1"/>
</dbReference>
<keyword evidence="2" id="KW-0597">Phosphoprotein</keyword>
<dbReference type="GO" id="GO:0004312">
    <property type="term" value="F:fatty acid synthase activity"/>
    <property type="evidence" value="ECO:0007669"/>
    <property type="project" value="TreeGrafter"/>
</dbReference>
<dbReference type="InterPro" id="IPR000873">
    <property type="entry name" value="AMP-dep_synth/lig_dom"/>
</dbReference>
<dbReference type="InterPro" id="IPR020806">
    <property type="entry name" value="PKS_PP-bd"/>
</dbReference>
<dbReference type="SUPFAM" id="SSF47336">
    <property type="entry name" value="ACP-like"/>
    <property type="match status" value="2"/>
</dbReference>
<dbReference type="InterPro" id="IPR020845">
    <property type="entry name" value="AMP-binding_CS"/>
</dbReference>
<proteinExistence type="inferred from homology"/>
<dbReference type="Proteomes" id="UP000266673">
    <property type="component" value="Unassembled WGS sequence"/>
</dbReference>
<dbReference type="SMART" id="SM00823">
    <property type="entry name" value="PKS_PP"/>
    <property type="match status" value="2"/>
</dbReference>
<protein>
    <recommendedName>
        <fullName evidence="10">Carrier domain-containing protein</fullName>
    </recommendedName>
</protein>
<dbReference type="NCBIfam" id="TIGR01733">
    <property type="entry name" value="AA-adenyl-dom"/>
    <property type="match status" value="1"/>
</dbReference>
<evidence type="ECO:0000256" key="2">
    <source>
        <dbReference type="ARBA" id="ARBA00022553"/>
    </source>
</evidence>
<dbReference type="SUPFAM" id="SSF53901">
    <property type="entry name" value="Thiolase-like"/>
    <property type="match status" value="1"/>
</dbReference>
<dbReference type="SUPFAM" id="SSF56801">
    <property type="entry name" value="Acetyl-CoA synthetase-like"/>
    <property type="match status" value="1"/>
</dbReference>
<feature type="region of interest" description="Disordered" evidence="5">
    <location>
        <begin position="970"/>
        <end position="1030"/>
    </location>
</feature>
<evidence type="ECO:0000256" key="4">
    <source>
        <dbReference type="ARBA" id="ARBA00029443"/>
    </source>
</evidence>
<dbReference type="InterPro" id="IPR001227">
    <property type="entry name" value="Ac_transferase_dom_sf"/>
</dbReference>
<dbReference type="STRING" id="44941.A0A397UXG1"/>
<dbReference type="InterPro" id="IPR050091">
    <property type="entry name" value="PKS_NRPS_Biosynth_Enz"/>
</dbReference>
<dbReference type="InterPro" id="IPR020841">
    <property type="entry name" value="PKS_Beta-ketoAc_synthase_dom"/>
</dbReference>
<keyword evidence="3" id="KW-0808">Transferase</keyword>
<feature type="domain" description="Carrier" evidence="6">
    <location>
        <begin position="1034"/>
        <end position="1111"/>
    </location>
</feature>
<dbReference type="InterPro" id="IPR001031">
    <property type="entry name" value="Thioesterase"/>
</dbReference>
<evidence type="ECO:0008006" key="10">
    <source>
        <dbReference type="Google" id="ProtNLM"/>
    </source>
</evidence>
<dbReference type="SUPFAM" id="SSF52777">
    <property type="entry name" value="CoA-dependent acyltransferases"/>
    <property type="match status" value="2"/>
</dbReference>
<dbReference type="SUPFAM" id="SSF53474">
    <property type="entry name" value="alpha/beta-Hydrolases"/>
    <property type="match status" value="1"/>
</dbReference>
<feature type="compositionally biased region" description="Low complexity" evidence="5">
    <location>
        <begin position="970"/>
        <end position="1017"/>
    </location>
</feature>